<dbReference type="EMBL" id="JBBYHR010000006">
    <property type="protein sequence ID" value="MEL1245075.1"/>
    <property type="molecule type" value="Genomic_DNA"/>
</dbReference>
<dbReference type="Proteomes" id="UP001464555">
    <property type="component" value="Unassembled WGS sequence"/>
</dbReference>
<feature type="signal peptide" evidence="1">
    <location>
        <begin position="1"/>
        <end position="20"/>
    </location>
</feature>
<name>A0ABU9HY29_9FLAO</name>
<keyword evidence="1" id="KW-0732">Signal</keyword>
<reference evidence="2 3" key="1">
    <citation type="submission" date="2024-04" db="EMBL/GenBank/DDBJ databases">
        <title>Flavobacterium sp. DGU11 16S ribosomal RNA gene Genome sequencing and assembly.</title>
        <authorList>
            <person name="Park S."/>
        </authorList>
    </citation>
    <scope>NUCLEOTIDE SEQUENCE [LARGE SCALE GENOMIC DNA]</scope>
    <source>
        <strain evidence="2 3">DGU11</strain>
    </source>
</reference>
<gene>
    <name evidence="2" type="ORF">AAEO56_12425</name>
</gene>
<evidence type="ECO:0000313" key="3">
    <source>
        <dbReference type="Proteomes" id="UP001464555"/>
    </source>
</evidence>
<dbReference type="Pfam" id="PF13852">
    <property type="entry name" value="DUF4197"/>
    <property type="match status" value="1"/>
</dbReference>
<comment type="caution">
    <text evidence="2">The sequence shown here is derived from an EMBL/GenBank/DDBJ whole genome shotgun (WGS) entry which is preliminary data.</text>
</comment>
<dbReference type="RefSeq" id="WP_341697387.1">
    <property type="nucleotide sequence ID" value="NZ_JBBYHR010000006.1"/>
</dbReference>
<accession>A0ABU9HY29</accession>
<organism evidence="2 3">
    <name type="scientific">Flavobacterium arundinis</name>
    <dbReference type="NCBI Taxonomy" id="3139143"/>
    <lineage>
        <taxon>Bacteria</taxon>
        <taxon>Pseudomonadati</taxon>
        <taxon>Bacteroidota</taxon>
        <taxon>Flavobacteriia</taxon>
        <taxon>Flavobacteriales</taxon>
        <taxon>Flavobacteriaceae</taxon>
        <taxon>Flavobacterium</taxon>
    </lineage>
</organism>
<evidence type="ECO:0000313" key="2">
    <source>
        <dbReference type="EMBL" id="MEL1245075.1"/>
    </source>
</evidence>
<feature type="chain" id="PRO_5046198764" evidence="1">
    <location>
        <begin position="21"/>
        <end position="243"/>
    </location>
</feature>
<protein>
    <submittedName>
        <fullName evidence="2">DUF4197 domain-containing protein</fullName>
    </submittedName>
</protein>
<keyword evidence="3" id="KW-1185">Reference proteome</keyword>
<evidence type="ECO:0000256" key="1">
    <source>
        <dbReference type="SAM" id="SignalP"/>
    </source>
</evidence>
<sequence length="243" mass="26305">MKKILLSLFLITTIATGANAQLKDLVGKGKDMLSGGKSSFSNADIGKALKEALNNGVTKEVTKLTATDGFYKNEAVKILLPEELQKVDKKLRQMGMANLADEGIKVLNRAAEDAVKEATPIFVDAITKMAITDAKNILMGADNSATTYLQKTTTSPLYGKFSPVVKTSLSKVGADAVWANIISKYNALPLVSKVNPDLTDYVTNKALDGVFKMITVEEKNIRTNLSSRTSDLLKKVFALQDKK</sequence>
<dbReference type="InterPro" id="IPR025245">
    <property type="entry name" value="DUF4197"/>
</dbReference>
<proteinExistence type="predicted"/>